<dbReference type="InterPro" id="IPR002941">
    <property type="entry name" value="DNA_methylase_N4/N6"/>
</dbReference>
<evidence type="ECO:0000313" key="5">
    <source>
        <dbReference type="EMBL" id="MBU5437371.1"/>
    </source>
</evidence>
<evidence type="ECO:0000256" key="3">
    <source>
        <dbReference type="ARBA" id="ARBA00022747"/>
    </source>
</evidence>
<dbReference type="Proteomes" id="UP000749471">
    <property type="component" value="Unassembled WGS sequence"/>
</dbReference>
<gene>
    <name evidence="5" type="ORF">KQI42_05080</name>
</gene>
<evidence type="ECO:0000256" key="2">
    <source>
        <dbReference type="ARBA" id="ARBA00022679"/>
    </source>
</evidence>
<dbReference type="PROSITE" id="PS00092">
    <property type="entry name" value="N6_MTASE"/>
    <property type="match status" value="1"/>
</dbReference>
<comment type="caution">
    <text evidence="5">The sequence shown here is derived from an EMBL/GenBank/DDBJ whole genome shotgun (WGS) entry which is preliminary data.</text>
</comment>
<accession>A0ABS6E382</accession>
<keyword evidence="3" id="KW-0680">Restriction system</keyword>
<proteinExistence type="predicted"/>
<organism evidence="5 6">
    <name type="scientific">Tissierella simiarum</name>
    <dbReference type="NCBI Taxonomy" id="2841534"/>
    <lineage>
        <taxon>Bacteria</taxon>
        <taxon>Bacillati</taxon>
        <taxon>Bacillota</taxon>
        <taxon>Tissierellia</taxon>
        <taxon>Tissierellales</taxon>
        <taxon>Tissierellaceae</taxon>
        <taxon>Tissierella</taxon>
    </lineage>
</organism>
<keyword evidence="6" id="KW-1185">Reference proteome</keyword>
<evidence type="ECO:0000256" key="1">
    <source>
        <dbReference type="ARBA" id="ARBA00022603"/>
    </source>
</evidence>
<dbReference type="Pfam" id="PF01555">
    <property type="entry name" value="N6_N4_Mtase"/>
    <property type="match status" value="1"/>
</dbReference>
<evidence type="ECO:0000313" key="6">
    <source>
        <dbReference type="Proteomes" id="UP000749471"/>
    </source>
</evidence>
<dbReference type="EMBL" id="JAHLPM010000003">
    <property type="protein sequence ID" value="MBU5437371.1"/>
    <property type="molecule type" value="Genomic_DNA"/>
</dbReference>
<feature type="domain" description="DNA methylase N-4/N-6" evidence="4">
    <location>
        <begin position="78"/>
        <end position="310"/>
    </location>
</feature>
<sequence>MNKTNIVEMLPIIFKEGESKAKEIINSTVVSTLEEEIVFPKFNMIKVKTDIDSSNILYKGDNLQVLESLIKEGYKEKIDLIYIDPPFLSKANYKGRIEVLNGDKKEIIEYFAYKDTWEEGLLDYLEMICVRLYLMKELLSKSGTIYIHLDYRTVHYVKIMMDYIFGEDKFLNEIIWSYKSGGVSKKHYSRKHDTILVYTKTKDYIFNPQKEKSYNRGFKPYRFKGVEEFEDELGWYTLVNLKDVWQVDMVGRTSKERVGYDTQKPERLLERIILSSSKEDSIVADFFAGSGTTGIVAEKCKRRWIMADKGDLSHVTIKKRLAETSNSVYKQKKVNIVKREVGRLIFRTILKENGLIKIELDKYILDLSKIELNKRHKEIIEEILLKDSIALIDYIGIDINYNGETPVITWQDYRRVDSLKINSSIEIPINVDSIHNPIYIRVLDVFGFESSIIVE</sequence>
<dbReference type="RefSeq" id="WP_216517409.1">
    <property type="nucleotide sequence ID" value="NZ_JAHLPM010000003.1"/>
</dbReference>
<dbReference type="InterPro" id="IPR002052">
    <property type="entry name" value="DNA_methylase_N6_adenine_CS"/>
</dbReference>
<reference evidence="5 6" key="1">
    <citation type="submission" date="2021-06" db="EMBL/GenBank/DDBJ databases">
        <authorList>
            <person name="Sun Q."/>
            <person name="Li D."/>
        </authorList>
    </citation>
    <scope>NUCLEOTIDE SEQUENCE [LARGE SCALE GENOMIC DNA]</scope>
    <source>
        <strain evidence="5 6">MSJ-40</strain>
    </source>
</reference>
<keyword evidence="1" id="KW-0489">Methyltransferase</keyword>
<keyword evidence="2" id="KW-0808">Transferase</keyword>
<name>A0ABS6E382_9FIRM</name>
<evidence type="ECO:0000259" key="4">
    <source>
        <dbReference type="Pfam" id="PF01555"/>
    </source>
</evidence>
<protein>
    <submittedName>
        <fullName evidence="5">Site-specific DNA-methyltransferase</fullName>
    </submittedName>
</protein>